<feature type="transmembrane region" description="Helical" evidence="11">
    <location>
        <begin position="180"/>
        <end position="203"/>
    </location>
</feature>
<evidence type="ECO:0000256" key="1">
    <source>
        <dbReference type="ARBA" id="ARBA00012493"/>
    </source>
</evidence>
<keyword evidence="11" id="KW-1133">Transmembrane helix</keyword>
<dbReference type="SUPFAM" id="SSF53098">
    <property type="entry name" value="Ribonuclease H-like"/>
    <property type="match status" value="2"/>
</dbReference>
<feature type="domain" description="RNase H type-1" evidence="13">
    <location>
        <begin position="2338"/>
        <end position="2467"/>
    </location>
</feature>
<dbReference type="InterPro" id="IPR041588">
    <property type="entry name" value="Integrase_H2C2"/>
</dbReference>
<keyword evidence="11" id="KW-0812">Transmembrane</keyword>
<dbReference type="GO" id="GO:0003676">
    <property type="term" value="F:nucleic acid binding"/>
    <property type="evidence" value="ECO:0007669"/>
    <property type="project" value="InterPro"/>
</dbReference>
<dbReference type="InterPro" id="IPR041373">
    <property type="entry name" value="RT_RNaseH"/>
</dbReference>
<keyword evidence="8" id="KW-0233">DNA recombination</keyword>
<keyword evidence="2" id="KW-0808">Transferase</keyword>
<evidence type="ECO:0000256" key="8">
    <source>
        <dbReference type="ARBA" id="ARBA00023172"/>
    </source>
</evidence>
<gene>
    <name evidence="16" type="primary">LOC105118874</name>
</gene>
<feature type="coiled-coil region" evidence="9">
    <location>
        <begin position="661"/>
        <end position="699"/>
    </location>
</feature>
<dbReference type="RefSeq" id="XP_011015231.1">
    <property type="nucleotide sequence ID" value="XM_011016929.1"/>
</dbReference>
<dbReference type="CDD" id="cd09274">
    <property type="entry name" value="RNase_HI_RT_Ty3"/>
    <property type="match status" value="1"/>
</dbReference>
<dbReference type="Gene3D" id="3.10.10.10">
    <property type="entry name" value="HIV Type 1 Reverse Transcriptase, subunit A, domain 1"/>
    <property type="match status" value="1"/>
</dbReference>
<dbReference type="GO" id="GO:0004523">
    <property type="term" value="F:RNA-DNA hybrid ribonuclease activity"/>
    <property type="evidence" value="ECO:0007669"/>
    <property type="project" value="InterPro"/>
</dbReference>
<dbReference type="GeneID" id="105118874"/>
<organism evidence="15 16">
    <name type="scientific">Populus euphratica</name>
    <name type="common">Euphrates poplar</name>
    <dbReference type="NCBI Taxonomy" id="75702"/>
    <lineage>
        <taxon>Eukaryota</taxon>
        <taxon>Viridiplantae</taxon>
        <taxon>Streptophyta</taxon>
        <taxon>Embryophyta</taxon>
        <taxon>Tracheophyta</taxon>
        <taxon>Spermatophyta</taxon>
        <taxon>Magnoliopsida</taxon>
        <taxon>eudicotyledons</taxon>
        <taxon>Gunneridae</taxon>
        <taxon>Pentapetalae</taxon>
        <taxon>rosids</taxon>
        <taxon>fabids</taxon>
        <taxon>Malpighiales</taxon>
        <taxon>Salicaceae</taxon>
        <taxon>Saliceae</taxon>
        <taxon>Populus</taxon>
    </lineage>
</organism>
<dbReference type="Gene3D" id="1.10.340.70">
    <property type="match status" value="1"/>
</dbReference>
<keyword evidence="4" id="KW-0540">Nuclease</keyword>
<dbReference type="GO" id="GO:0006310">
    <property type="term" value="P:DNA recombination"/>
    <property type="evidence" value="ECO:0007669"/>
    <property type="project" value="UniProtKB-KW"/>
</dbReference>
<feature type="coiled-coil region" evidence="9">
    <location>
        <begin position="543"/>
        <end position="626"/>
    </location>
</feature>
<dbReference type="Pfam" id="PF17921">
    <property type="entry name" value="Integrase_H2C2"/>
    <property type="match status" value="1"/>
</dbReference>
<evidence type="ECO:0000256" key="2">
    <source>
        <dbReference type="ARBA" id="ARBA00022679"/>
    </source>
</evidence>
<dbReference type="EC" id="2.7.7.49" evidence="1"/>
<dbReference type="Proteomes" id="UP000694918">
    <property type="component" value="Unplaced"/>
</dbReference>
<dbReference type="InterPro" id="IPR012337">
    <property type="entry name" value="RNaseH-like_sf"/>
</dbReference>
<dbReference type="KEGG" id="peu:105118874"/>
<dbReference type="Pfam" id="PF13456">
    <property type="entry name" value="RVT_3"/>
    <property type="match status" value="1"/>
</dbReference>
<dbReference type="InterPro" id="IPR043502">
    <property type="entry name" value="DNA/RNA_pol_sf"/>
</dbReference>
<keyword evidence="3" id="KW-0548">Nucleotidyltransferase</keyword>
<evidence type="ECO:0000256" key="10">
    <source>
        <dbReference type="SAM" id="MobiDB-lite"/>
    </source>
</evidence>
<feature type="compositionally biased region" description="Low complexity" evidence="10">
    <location>
        <begin position="1026"/>
        <end position="1040"/>
    </location>
</feature>
<dbReference type="InterPro" id="IPR005162">
    <property type="entry name" value="Retrotrans_gag_dom"/>
</dbReference>
<dbReference type="CDD" id="cd01647">
    <property type="entry name" value="RT_LTR"/>
    <property type="match status" value="1"/>
</dbReference>
<dbReference type="InterPro" id="IPR056647">
    <property type="entry name" value="DUF7745"/>
</dbReference>
<proteinExistence type="predicted"/>
<evidence type="ECO:0000259" key="12">
    <source>
        <dbReference type="PROSITE" id="PS50878"/>
    </source>
</evidence>
<dbReference type="Gene3D" id="3.30.70.270">
    <property type="match status" value="2"/>
</dbReference>
<keyword evidence="6" id="KW-0378">Hydrolase</keyword>
<dbReference type="SUPFAM" id="SSF50630">
    <property type="entry name" value="Acid proteases"/>
    <property type="match status" value="1"/>
</dbReference>
<dbReference type="PANTHER" id="PTHR48475">
    <property type="entry name" value="RIBONUCLEASE H"/>
    <property type="match status" value="1"/>
</dbReference>
<dbReference type="PANTHER" id="PTHR48475:SF1">
    <property type="entry name" value="RNASE H TYPE-1 DOMAIN-CONTAINING PROTEIN"/>
    <property type="match status" value="1"/>
</dbReference>
<dbReference type="Pfam" id="PF00665">
    <property type="entry name" value="rve"/>
    <property type="match status" value="1"/>
</dbReference>
<dbReference type="Gene3D" id="2.40.70.10">
    <property type="entry name" value="Acid Proteases"/>
    <property type="match status" value="1"/>
</dbReference>
<keyword evidence="5" id="KW-0255">Endonuclease</keyword>
<evidence type="ECO:0000256" key="6">
    <source>
        <dbReference type="ARBA" id="ARBA00022801"/>
    </source>
</evidence>
<dbReference type="PROSITE" id="PS50878">
    <property type="entry name" value="RT_POL"/>
    <property type="match status" value="1"/>
</dbReference>
<sequence length="2916" mass="334661">MVVNREITTVEYGLESESLHMTEGDCPRLDDSGIPLLKDVRCIINEASRLLPFTKYLADEAEFTRMYGRVLHLLNVPVLPLAIKTLIHFWDPEYRCFTFGNIDMVPTIEEYGVLTEFPEDIHKVYFHQKIENTIEELAKLLGIRQISLYREKNNSGGLRWKRLEELLIAKKSNIDVNLEVYRILALGIFGLILFPSTTGIISLEAANLFMEYEKTKINPSAAILAETFLSLNHCKKIGKGSMRCCVPLLFIWMVSHIESETPVFRNFWWFDQKPLELFVSSEWENFSEDDWRVKLQGIPQSNFNWRAPWMKNVAYLMSCGKKPWVPLIGVTGYISYAPALAARQLGGIQSIPRTVGLAQFTGVYQGAYNEMLESIKHDWGSLVIVKKEIGVRNPMVSERYPEWRNGGVSYMAEVSESVGTRRKRVNSEEELREQVKLLQAELKAKEEHRVSLEQQLAKERAVRKTVEEERDSVGQDWIKAKDELKVINKDLTYYMEKAKHWEESAIKTQTALKMRRADVVKLKDQLGRTEIEIANTKHVNKIHEEQKVALNDHKVEAEALRSKLEKEKLKTAQLIENQKMIKQHNQTLDNANNFLSRNNLIHTERIRELQDQIDRAVAEAHLLRVEARQVGGDIMKYRRSMDNTDLFLRAIATKGPQLKRIHNTRSRKKMENEERAQLEMQHQRELESLKEDVARLTSLLEQALRPRAGEGTSSQQTCTPQPPPSFIPPFEPQHAAPFAPTQSTHPMRIPHIVLTEEEPQRNKIIEENGHEKLAALEERMKAIEGNSLYDPVKAAKMCLVPNVVIPRKFRVPEFVKYTGTQCPITHLKAYCNKMAEVVHDERLLIHFFQDSLSDAALAWYMRLDNTKIKGWKDLVDAFVRQYKFNMDIAPDRSSLQAMEKGNKESVREYAQKWRELAAQVSPPLSEREMTGLFSNTFKAPYFEYLVGSAAQNFSDLVVIAERIEQAVRTGRIVDPTEKRGFIGKRKETEIHNVERESRGKKTYQDNYSFKSIPPTPSISNIKFSSPTNTQNNPINNQTNNAYRPRRNFPTDQVQLPPLPMSLTEMHQRLLSIGQVAPIPLEPLQPPFPFWYKPDQKCEYHAGAVGHNIDGCIAFKRKILQLIKAGWISFDESPNVNSNPLPNHASGSGGVNNLEIGRGSTSTLRVTMDRLYGMLRQTDYLKTPVKVQAVRNDNEYCKYHQQLGHDIDSCEEFHLEVENMMTLGVLRLIKPKEDELVGTMTGCNKKVEVCRYIPTEKGPPKMILTKPMNTVSGSFSAQPYNYGYSFHNTNPALVFHAEIGGLTRSGRCFTPEELENHRKAKGKDMVELAKTDEVNKPVSDEEANEFLKLMKHSEYSVVDQLKKTPARISLLSLMLSSELHRNVLQKVLNEAYVPQDITQDSIEHLVGRIQATNYLYFTDDELDHEGTGHNKPLHITVKCKDCVVAKVLIDNGSALNVLPRHVLDKMPVDASHMKPSTMTARAYDGSPRPIIGSIDVELIIGPQPFQVTLQVMDIHPSYSMLLGRPWIHAARAVASSLHQRVKFIINGNLVTVRAEETLATTKNVSIPYIETEESKDGNLHAFEVVNAEWVPENTIRRKPEISEAAKMVAKYFLKHGLPFQYDHTTGMPERVNVIKMKCADQRFGLGFKPGKADFKRAAEIRREKRMARIERREPDEDRMEIPPIHVTFPRPAYVIKTEDYEGGLRKEFNGVTINYLEKDSEQELKEEDSTHEQLPQLTISVLEDGSSEFVRKLVEGEDLANWEIHEVPIIFKKKSESGLSYTSQTHCNVDNWLNFDENIIAMDEEEFGEEDIHEFARLVEQSDRTWKPAKEELELINVGTEDNKRELKIGKLVSADEGRKLIALLQEYVDVFAWSYADMPGLDTDIVVHKLPLIEGCKPVKQKLRRTRPDILIKVKEEIMKQWDAGFLEVVDYSQWVSNIVVVPKKDNKIRVCVDFRDLNKASPKDNFPLPHIDVLVDSAAKSSTYSFMDGFSGYNQIKMAEQDKKKTTFVTPWGTYCYKVMPFGLKNAGATYQRAMVTLFHDMMHKEIEVYVDDMIAKSKDEENHIPALKKLFERLRKYQLKLNPAKCTFGVKSGKLLGFMVSNNGIEVDPDKVKAIQAMSTPKTEKEVRGFLGRLNYIARFISQLTVTCEPIFRLLRKKNPGVWDEDCQKAFDKIKQYLQNPPLLVPPVPGKPLILYLTVTESAMGCVLGQHDETGRKEQAIYYLSKKFTECESRYSMVEKLCCALVWSAKRLRQYMLYYTTWLISKIDPLKYIFEKPYMSNRLARWQVLLAEYDIIYKTRKSVKGSAIADHLADNALEDYEPLNFDFPDEDVLVIESDWWTMYFDGAVNVSGNGAGAVIISPEGKQYPISIKLQFSCTNNTAEYEACIHGLEAALELKIQKLEVYGDSMLIICQTKGEWQTKDEKLKPYQEYLSKLAEKFEEIEFNHLGRDKNQFADALATLASMATIDCGIRVHPIGIDIRSSPAHCYLIEEEIDGNPWYADIKRFIQYREYPSEASKTDKKTLRRMAMEYFLDGEILYKRAFDGTLLRCLDRSEANKALYEVHGGICTTHANGHMMARKMQRAGYFWMTMEKDCIEFVRRCHKCQVYSDKINAPPLPLFNMVSPWPFAMWGIDVIGPINPKASNGHRFILVAIDYFTKWVEACSYAHVTQKVVKRFIERDLICRYGLPERIVTDNAKNFNGKMIVELCTKWKIKHSNSSPYRPKMNGAVEAANKNIKKIVQKMVVTYKDWQEWLPYALHAYRTAIRTSTGATPYSLVYGMEAVMPLEVEIPSLRVLMESELEEAKWARIRYEQLNMISEKRLAAICHHQLYQKRIARAYDRKVRSREFEAGDLVLRKILLLPNENHSKWAPNYEGPYVVKKAFSGGALILTGMDGEELSRPVNSDSVKKYYP</sequence>
<evidence type="ECO:0000256" key="7">
    <source>
        <dbReference type="ARBA" id="ARBA00022918"/>
    </source>
</evidence>
<dbReference type="PROSITE" id="PS50879">
    <property type="entry name" value="RNASE_H_1"/>
    <property type="match status" value="1"/>
</dbReference>
<dbReference type="PROSITE" id="PS50994">
    <property type="entry name" value="INTEGRASE"/>
    <property type="match status" value="1"/>
</dbReference>
<evidence type="ECO:0000313" key="15">
    <source>
        <dbReference type="Proteomes" id="UP000694918"/>
    </source>
</evidence>
<keyword evidence="11" id="KW-0472">Membrane</keyword>
<dbReference type="CDD" id="cd00303">
    <property type="entry name" value="retropepsin_like"/>
    <property type="match status" value="1"/>
</dbReference>
<accession>A0AAJ6TQW0</accession>
<dbReference type="GO" id="GO:0003964">
    <property type="term" value="F:RNA-directed DNA polymerase activity"/>
    <property type="evidence" value="ECO:0007669"/>
    <property type="project" value="UniProtKB-KW"/>
</dbReference>
<keyword evidence="15" id="KW-1185">Reference proteome</keyword>
<feature type="domain" description="Integrase catalytic" evidence="14">
    <location>
        <begin position="2626"/>
        <end position="2785"/>
    </location>
</feature>
<dbReference type="InterPro" id="IPR001584">
    <property type="entry name" value="Integrase_cat-core"/>
</dbReference>
<dbReference type="Gene3D" id="3.30.420.10">
    <property type="entry name" value="Ribonuclease H-like superfamily/Ribonuclease H"/>
    <property type="match status" value="2"/>
</dbReference>
<dbReference type="GO" id="GO:0015074">
    <property type="term" value="P:DNA integration"/>
    <property type="evidence" value="ECO:0007669"/>
    <property type="project" value="InterPro"/>
</dbReference>
<evidence type="ECO:0000256" key="11">
    <source>
        <dbReference type="SAM" id="Phobius"/>
    </source>
</evidence>
<dbReference type="Pfam" id="PF24924">
    <property type="entry name" value="DUF7745"/>
    <property type="match status" value="1"/>
</dbReference>
<feature type="coiled-coil region" evidence="9">
    <location>
        <begin position="428"/>
        <end position="469"/>
    </location>
</feature>
<dbReference type="CDD" id="cd09279">
    <property type="entry name" value="RNase_HI_like"/>
    <property type="match status" value="1"/>
</dbReference>
<keyword evidence="9" id="KW-0175">Coiled coil</keyword>
<dbReference type="InterPro" id="IPR002156">
    <property type="entry name" value="RNaseH_domain"/>
</dbReference>
<dbReference type="InterPro" id="IPR036397">
    <property type="entry name" value="RNaseH_sf"/>
</dbReference>
<evidence type="ECO:0000256" key="5">
    <source>
        <dbReference type="ARBA" id="ARBA00022759"/>
    </source>
</evidence>
<dbReference type="InterPro" id="IPR021109">
    <property type="entry name" value="Peptidase_aspartic_dom_sf"/>
</dbReference>
<dbReference type="Pfam" id="PF17917">
    <property type="entry name" value="RT_RNaseH"/>
    <property type="match status" value="1"/>
</dbReference>
<keyword evidence="7" id="KW-0695">RNA-directed DNA polymerase</keyword>
<protein>
    <recommendedName>
        <fullName evidence="1">RNA-directed DNA polymerase</fullName>
        <ecNumber evidence="1">2.7.7.49</ecNumber>
    </recommendedName>
</protein>
<dbReference type="Pfam" id="PF03732">
    <property type="entry name" value="Retrotrans_gag"/>
    <property type="match status" value="1"/>
</dbReference>
<name>A0AAJ6TQW0_POPEU</name>
<evidence type="ECO:0000256" key="9">
    <source>
        <dbReference type="SAM" id="Coils"/>
    </source>
</evidence>
<evidence type="ECO:0000259" key="13">
    <source>
        <dbReference type="PROSITE" id="PS50879"/>
    </source>
</evidence>
<evidence type="ECO:0000313" key="16">
    <source>
        <dbReference type="RefSeq" id="XP_011015231.1"/>
    </source>
</evidence>
<dbReference type="Pfam" id="PF00078">
    <property type="entry name" value="RVT_1"/>
    <property type="match status" value="1"/>
</dbReference>
<dbReference type="InterPro" id="IPR043128">
    <property type="entry name" value="Rev_trsase/Diguanyl_cyclase"/>
</dbReference>
<evidence type="ECO:0000259" key="14">
    <source>
        <dbReference type="PROSITE" id="PS50994"/>
    </source>
</evidence>
<feature type="region of interest" description="Disordered" evidence="10">
    <location>
        <begin position="1024"/>
        <end position="1046"/>
    </location>
</feature>
<reference evidence="16" key="1">
    <citation type="submission" date="2025-08" db="UniProtKB">
        <authorList>
            <consortium name="RefSeq"/>
        </authorList>
    </citation>
    <scope>IDENTIFICATION</scope>
</reference>
<dbReference type="FunFam" id="3.30.70.270:FF:000063">
    <property type="entry name" value="Zinc knuckle domaincontaining protein"/>
    <property type="match status" value="1"/>
</dbReference>
<feature type="domain" description="Reverse transcriptase" evidence="12">
    <location>
        <begin position="1923"/>
        <end position="2102"/>
    </location>
</feature>
<evidence type="ECO:0000256" key="4">
    <source>
        <dbReference type="ARBA" id="ARBA00022722"/>
    </source>
</evidence>
<dbReference type="SUPFAM" id="SSF56672">
    <property type="entry name" value="DNA/RNA polymerases"/>
    <property type="match status" value="1"/>
</dbReference>
<dbReference type="InterPro" id="IPR000477">
    <property type="entry name" value="RT_dom"/>
</dbReference>
<evidence type="ECO:0000256" key="3">
    <source>
        <dbReference type="ARBA" id="ARBA00022695"/>
    </source>
</evidence>